<dbReference type="PATRIC" id="fig|465721.4.peg.3045"/>
<proteinExistence type="inferred from homology"/>
<dbReference type="STRING" id="465721.ACG33_14240"/>
<evidence type="ECO:0008006" key="7">
    <source>
        <dbReference type="Google" id="ProtNLM"/>
    </source>
</evidence>
<comment type="similarity">
    <text evidence="1">Belongs to the peptidase M16 family.</text>
</comment>
<dbReference type="InterPro" id="IPR007863">
    <property type="entry name" value="Peptidase_M16_C"/>
</dbReference>
<evidence type="ECO:0000256" key="1">
    <source>
        <dbReference type="ARBA" id="ARBA00007261"/>
    </source>
</evidence>
<gene>
    <name evidence="5" type="ORF">ACG33_14240</name>
</gene>
<organism evidence="5 6">
    <name type="scientific">Steroidobacter denitrificans</name>
    <dbReference type="NCBI Taxonomy" id="465721"/>
    <lineage>
        <taxon>Bacteria</taxon>
        <taxon>Pseudomonadati</taxon>
        <taxon>Pseudomonadota</taxon>
        <taxon>Gammaproteobacteria</taxon>
        <taxon>Steroidobacterales</taxon>
        <taxon>Steroidobacteraceae</taxon>
        <taxon>Steroidobacter</taxon>
    </lineage>
</organism>
<keyword evidence="2" id="KW-1133">Transmembrane helix</keyword>
<accession>A0A127FCV6</accession>
<dbReference type="Proteomes" id="UP000070250">
    <property type="component" value="Chromosome"/>
</dbReference>
<protein>
    <recommendedName>
        <fullName evidence="7">Peptidase M16</fullName>
    </recommendedName>
</protein>
<keyword evidence="2" id="KW-0472">Membrane</keyword>
<evidence type="ECO:0000313" key="6">
    <source>
        <dbReference type="Proteomes" id="UP000070250"/>
    </source>
</evidence>
<feature type="domain" description="Peptidase M16 N-terminal" evidence="3">
    <location>
        <begin position="103"/>
        <end position="219"/>
    </location>
</feature>
<dbReference type="Pfam" id="PF05193">
    <property type="entry name" value="Peptidase_M16_C"/>
    <property type="match status" value="1"/>
</dbReference>
<keyword evidence="2" id="KW-0812">Transmembrane</keyword>
<name>A0A127FCV6_STEDE</name>
<evidence type="ECO:0000313" key="5">
    <source>
        <dbReference type="EMBL" id="AMN48236.1"/>
    </source>
</evidence>
<evidence type="ECO:0000259" key="3">
    <source>
        <dbReference type="Pfam" id="PF00675"/>
    </source>
</evidence>
<evidence type="ECO:0000256" key="2">
    <source>
        <dbReference type="SAM" id="Phobius"/>
    </source>
</evidence>
<dbReference type="GO" id="GO:0046872">
    <property type="term" value="F:metal ion binding"/>
    <property type="evidence" value="ECO:0007669"/>
    <property type="project" value="InterPro"/>
</dbReference>
<sequence>MNRTSRVCLGPSFVVPTYLGWNRACSSGWFRILSLRAVRRGVSGLPGKGLLAAGLLGGLLFLQTGSMAAAVARPAKMDPAASGTAKKVHIYFSETTLKNGLRVQLAEDHGAPVIALNIAYDVGSRNERKGLTGFAHLFEHLMFKGSKNVGDGEHFYQIFSNGGSMNGTTGADITLYFATLPANQLELALFLEADRMRSLDLTQEKLDNQRHAVQEERRLRVDNQPYGRADEYFGELFYDNFAYKHSTIGSMEDLNAASLEDAADFFQTYYAPNNGVLSLVGDFDSTQALKLIRKYFESIPRQPAPPAVELKEPLQTAERRDTVTDPLARLTQIQIAYKLPAGNTADLPALQVLSSILQGGQSSRLYQSLNKDRELVVDIGGFVDERIGPGGLYIGATLRPDSKPADVESAIYTQIDLLMKAPVAAWELQKAKNTTRLVFLQSIRSVQARATLLGSYTVKFGDPDLINTRLDQFDTVTDDDVQRVARRYLQARNRTVVVTSPIPAGGSAAAALEQPGA</sequence>
<dbReference type="PANTHER" id="PTHR11851">
    <property type="entry name" value="METALLOPROTEASE"/>
    <property type="match status" value="1"/>
</dbReference>
<dbReference type="InterPro" id="IPR050361">
    <property type="entry name" value="MPP/UQCRC_Complex"/>
</dbReference>
<dbReference type="Pfam" id="PF00675">
    <property type="entry name" value="Peptidase_M16"/>
    <property type="match status" value="1"/>
</dbReference>
<evidence type="ECO:0000259" key="4">
    <source>
        <dbReference type="Pfam" id="PF05193"/>
    </source>
</evidence>
<keyword evidence="6" id="KW-1185">Reference proteome</keyword>
<dbReference type="AlphaFoldDB" id="A0A127FCV6"/>
<feature type="domain" description="Peptidase M16 C-terminal" evidence="4">
    <location>
        <begin position="258"/>
        <end position="434"/>
    </location>
</feature>
<reference evidence="5 6" key="1">
    <citation type="submission" date="2015-06" db="EMBL/GenBank/DDBJ databases">
        <title>A Comprehensive Approach to Explore the Metabolic and Phylogenetic Diversity of Bacterial Steroid Degradation in the Environment: Testosterone as an Example.</title>
        <authorList>
            <person name="Yang F.-C."/>
            <person name="Chen Y.-L."/>
            <person name="Yu C.-P."/>
            <person name="Tang S.-L."/>
            <person name="Wang P.-H."/>
            <person name="Ismail W."/>
            <person name="Wang C.-H."/>
            <person name="Yang C.-Y."/>
            <person name="Chiang Y.-R."/>
        </authorList>
    </citation>
    <scope>NUCLEOTIDE SEQUENCE [LARGE SCALE GENOMIC DNA]</scope>
    <source>
        <strain evidence="5 6">DSM 18526</strain>
    </source>
</reference>
<dbReference type="InterPro" id="IPR011765">
    <property type="entry name" value="Pept_M16_N"/>
</dbReference>
<feature type="transmembrane region" description="Helical" evidence="2">
    <location>
        <begin position="49"/>
        <end position="72"/>
    </location>
</feature>
<dbReference type="KEGG" id="sdf:ACG33_14240"/>
<dbReference type="EMBL" id="CP011971">
    <property type="protein sequence ID" value="AMN48236.1"/>
    <property type="molecule type" value="Genomic_DNA"/>
</dbReference>
<dbReference type="SUPFAM" id="SSF63411">
    <property type="entry name" value="LuxS/MPP-like metallohydrolase"/>
    <property type="match status" value="2"/>
</dbReference>
<dbReference type="PANTHER" id="PTHR11851:SF49">
    <property type="entry name" value="MITOCHONDRIAL-PROCESSING PEPTIDASE SUBUNIT ALPHA"/>
    <property type="match status" value="1"/>
</dbReference>
<dbReference type="InterPro" id="IPR011249">
    <property type="entry name" value="Metalloenz_LuxS/M16"/>
</dbReference>
<dbReference type="Gene3D" id="3.30.830.10">
    <property type="entry name" value="Metalloenzyme, LuxS/M16 peptidase-like"/>
    <property type="match status" value="2"/>
</dbReference>